<feature type="non-terminal residue" evidence="1">
    <location>
        <position position="1"/>
    </location>
</feature>
<comment type="caution">
    <text evidence="1">The sequence shown here is derived from an EMBL/GenBank/DDBJ whole genome shotgun (WGS) entry which is preliminary data.</text>
</comment>
<dbReference type="AlphaFoldDB" id="X1TIH2"/>
<proteinExistence type="predicted"/>
<dbReference type="EMBL" id="BARW01021718">
    <property type="protein sequence ID" value="GAI91161.1"/>
    <property type="molecule type" value="Genomic_DNA"/>
</dbReference>
<protein>
    <submittedName>
        <fullName evidence="1">Uncharacterized protein</fullName>
    </submittedName>
</protein>
<evidence type="ECO:0000313" key="1">
    <source>
        <dbReference type="EMBL" id="GAI91161.1"/>
    </source>
</evidence>
<gene>
    <name evidence="1" type="ORF">S12H4_36434</name>
</gene>
<reference evidence="1" key="1">
    <citation type="journal article" date="2014" name="Front. Microbiol.">
        <title>High frequency of phylogenetically diverse reductive dehalogenase-homologous genes in deep subseafloor sedimentary metagenomes.</title>
        <authorList>
            <person name="Kawai M."/>
            <person name="Futagami T."/>
            <person name="Toyoda A."/>
            <person name="Takaki Y."/>
            <person name="Nishi S."/>
            <person name="Hori S."/>
            <person name="Arai W."/>
            <person name="Tsubouchi T."/>
            <person name="Morono Y."/>
            <person name="Uchiyama I."/>
            <person name="Ito T."/>
            <person name="Fujiyama A."/>
            <person name="Inagaki F."/>
            <person name="Takami H."/>
        </authorList>
    </citation>
    <scope>NUCLEOTIDE SEQUENCE</scope>
    <source>
        <strain evidence="1">Expedition CK06-06</strain>
    </source>
</reference>
<accession>X1TIH2</accession>
<name>X1TIH2_9ZZZZ</name>
<sequence>YIYWDNLPHWTAEQVIDSPDFKVVIQEIINREGWLEGNNIMIYWGDCEGRSTEENLRCRELYAREGSTTKAAKLIIEYSIIKIKPGGSSMAAKLMAAGLL</sequence>
<organism evidence="1">
    <name type="scientific">marine sediment metagenome</name>
    <dbReference type="NCBI Taxonomy" id="412755"/>
    <lineage>
        <taxon>unclassified sequences</taxon>
        <taxon>metagenomes</taxon>
        <taxon>ecological metagenomes</taxon>
    </lineage>
</organism>